<keyword evidence="3" id="KW-1185">Reference proteome</keyword>
<dbReference type="PANTHER" id="PTHR33312:SF19">
    <property type="entry name" value="BRI1 KINASE INHIBITOR 1"/>
    <property type="match status" value="1"/>
</dbReference>
<dbReference type="PANTHER" id="PTHR33312">
    <property type="entry name" value="MEMBRANE-ASSOCIATED KINASE REGULATOR 4-RELATED"/>
    <property type="match status" value="1"/>
</dbReference>
<evidence type="ECO:0000313" key="3">
    <source>
        <dbReference type="Proteomes" id="UP000663760"/>
    </source>
</evidence>
<evidence type="ECO:0000313" key="2">
    <source>
        <dbReference type="EMBL" id="CAA7395164.1"/>
    </source>
</evidence>
<name>A0A7I8KD65_SPIIN</name>
<dbReference type="GO" id="GO:0005886">
    <property type="term" value="C:plasma membrane"/>
    <property type="evidence" value="ECO:0007669"/>
    <property type="project" value="InterPro"/>
</dbReference>
<organism evidence="2 3">
    <name type="scientific">Spirodela intermedia</name>
    <name type="common">Intermediate duckweed</name>
    <dbReference type="NCBI Taxonomy" id="51605"/>
    <lineage>
        <taxon>Eukaryota</taxon>
        <taxon>Viridiplantae</taxon>
        <taxon>Streptophyta</taxon>
        <taxon>Embryophyta</taxon>
        <taxon>Tracheophyta</taxon>
        <taxon>Spermatophyta</taxon>
        <taxon>Magnoliopsida</taxon>
        <taxon>Liliopsida</taxon>
        <taxon>Araceae</taxon>
        <taxon>Lemnoideae</taxon>
        <taxon>Spirodela</taxon>
    </lineage>
</organism>
<protein>
    <submittedName>
        <fullName evidence="2">Uncharacterized protein</fullName>
    </submittedName>
</protein>
<proteinExistence type="predicted"/>
<dbReference type="OrthoDB" id="1709800at2759"/>
<dbReference type="GO" id="GO:0019210">
    <property type="term" value="F:kinase inhibitor activity"/>
    <property type="evidence" value="ECO:0007669"/>
    <property type="project" value="InterPro"/>
</dbReference>
<dbReference type="AlphaFoldDB" id="A0A7I8KD65"/>
<dbReference type="EMBL" id="LR746267">
    <property type="protein sequence ID" value="CAA7395164.1"/>
    <property type="molecule type" value="Genomic_DNA"/>
</dbReference>
<reference evidence="2" key="1">
    <citation type="submission" date="2020-02" db="EMBL/GenBank/DDBJ databases">
        <authorList>
            <person name="Scholz U."/>
            <person name="Mascher M."/>
            <person name="Fiebig A."/>
        </authorList>
    </citation>
    <scope>NUCLEOTIDE SEQUENCE</scope>
</reference>
<sequence>MEGEAKTEGGEGKLAANKLPLPVAAASPCSSPSHEFSFTISFHHPSSSGGGGKSPLSRCHVYDLAPADDIFFHGHLLPLQILSHTPPPVPARASEAAAVPAAAAAALEQSRRSSGSAANTVSSSSSCSTASSGGENRERMKKKLVSSLFTGVGRWWKTPEAGERDEDEEKRRKKRTAAFDAMSRLVKKYVAAVEPLFSFRGGTEKRHQLQRRPYSFTGNSNAKATMGRDEQWRRRRGELSAPASMRTSPTNSGLLVATAAAAAGGGSGGSSEESTMEELQSAIEAAIAHCKNSIAATKEKGFQP</sequence>
<evidence type="ECO:0000256" key="1">
    <source>
        <dbReference type="SAM" id="MobiDB-lite"/>
    </source>
</evidence>
<dbReference type="Proteomes" id="UP000663760">
    <property type="component" value="Chromosome 4"/>
</dbReference>
<gene>
    <name evidence="2" type="ORF">SI8410_04005825</name>
</gene>
<feature type="region of interest" description="Disordered" evidence="1">
    <location>
        <begin position="215"/>
        <end position="250"/>
    </location>
</feature>
<dbReference type="InterPro" id="IPR039620">
    <property type="entry name" value="BKI1/MAKR1/3/4"/>
</dbReference>
<accession>A0A7I8KD65</accession>
<feature type="region of interest" description="Disordered" evidence="1">
    <location>
        <begin position="110"/>
        <end position="141"/>
    </location>
</feature>
<feature type="compositionally biased region" description="Low complexity" evidence="1">
    <location>
        <begin position="113"/>
        <end position="134"/>
    </location>
</feature>